<sequence length="613" mass="68103">MAPESSSAAAEAPPASSNVTDQSKEKLKRRRVKREGPPQLQFLTATDPSQFKDEDAKKSVRSQAMIHWRHEEDKKKRKGSRKHVEEAAPAPPGRRSSIPTRAKPQDSAHSQSESSKRGDAQSQHRVLRAASSSLTSDSDASSFTDVGSSTWQLTASDTASYFPRWQNKTRAVAEKDVIEYEASERHEERQLRSLVVGLASFYDVGRTQDPFDVLPQFRNPQLDALNLSRNCMRAFATDATMKKWLPLMLSHPHIILSSTVLASTWLDMQNKVSGDSTTTAMVKTETIGMIRERFANSNTQLDDATLIIILHLFAGEMWVCNEQALRVHERGVAALISRRGGVSTFVHNRALVEVALACCYHCDIFCEAEMLQTLRESLPADSAPVSAEEALPESPLYCPRDTFVTIPEDARCSTSTLDLLSDMKDLTNLFVAHNTKLNQVHDIDAVDIERLSPPDEAYEATICAIRTRLAHLPSAHTPGSSVSGDWVYEACRITATIYTTAIAMGVPFSVAADPNYTKLLESSTPSGTWESDEHFIKPHLAETLHETLKRTDTSNLWKNMSGVLYWVGAERATSWSSSPECPQPVVLDLGRLPVPAEPPRRMSTRWKEMSDLI</sequence>
<feature type="compositionally biased region" description="Low complexity" evidence="1">
    <location>
        <begin position="1"/>
        <end position="17"/>
    </location>
</feature>
<dbReference type="EMBL" id="JAPEVA010000124">
    <property type="protein sequence ID" value="KAJ4398683.1"/>
    <property type="molecule type" value="Genomic_DNA"/>
</dbReference>
<feature type="region of interest" description="Disordered" evidence="1">
    <location>
        <begin position="1"/>
        <end position="147"/>
    </location>
</feature>
<gene>
    <name evidence="2" type="ORF">N0V91_010039</name>
</gene>
<evidence type="ECO:0000313" key="2">
    <source>
        <dbReference type="EMBL" id="KAJ4398683.1"/>
    </source>
</evidence>
<proteinExistence type="predicted"/>
<comment type="caution">
    <text evidence="2">The sequence shown here is derived from an EMBL/GenBank/DDBJ whole genome shotgun (WGS) entry which is preliminary data.</text>
</comment>
<evidence type="ECO:0000313" key="3">
    <source>
        <dbReference type="Proteomes" id="UP001140510"/>
    </source>
</evidence>
<accession>A0A9W8Z466</accession>
<evidence type="ECO:0000256" key="1">
    <source>
        <dbReference type="SAM" id="MobiDB-lite"/>
    </source>
</evidence>
<name>A0A9W8Z466_9PLEO</name>
<dbReference type="OrthoDB" id="415825at2759"/>
<feature type="compositionally biased region" description="Low complexity" evidence="1">
    <location>
        <begin position="129"/>
        <end position="145"/>
    </location>
</feature>
<dbReference type="AlphaFoldDB" id="A0A9W8Z466"/>
<dbReference type="PANTHER" id="PTHR37540">
    <property type="entry name" value="TRANSCRIPTION FACTOR (ACR-2), PUTATIVE-RELATED-RELATED"/>
    <property type="match status" value="1"/>
</dbReference>
<reference evidence="2" key="1">
    <citation type="submission" date="2022-10" db="EMBL/GenBank/DDBJ databases">
        <title>Tapping the CABI collections for fungal endophytes: first genome assemblies for Collariella, Neodidymelliopsis, Ascochyta clinopodiicola, Didymella pomorum, Didymosphaeria variabile, Neocosmospora piperis and Neocucurbitaria cava.</title>
        <authorList>
            <person name="Hill R."/>
        </authorList>
    </citation>
    <scope>NUCLEOTIDE SEQUENCE</scope>
    <source>
        <strain evidence="2">IMI 355091</strain>
    </source>
</reference>
<dbReference type="PANTHER" id="PTHR37540:SF5">
    <property type="entry name" value="TRANSCRIPTION FACTOR DOMAIN-CONTAINING PROTEIN"/>
    <property type="match status" value="1"/>
</dbReference>
<protein>
    <submittedName>
        <fullName evidence="2">Uncharacterized protein</fullName>
    </submittedName>
</protein>
<keyword evidence="3" id="KW-1185">Reference proteome</keyword>
<organism evidence="2 3">
    <name type="scientific">Didymella pomorum</name>
    <dbReference type="NCBI Taxonomy" id="749634"/>
    <lineage>
        <taxon>Eukaryota</taxon>
        <taxon>Fungi</taxon>
        <taxon>Dikarya</taxon>
        <taxon>Ascomycota</taxon>
        <taxon>Pezizomycotina</taxon>
        <taxon>Dothideomycetes</taxon>
        <taxon>Pleosporomycetidae</taxon>
        <taxon>Pleosporales</taxon>
        <taxon>Pleosporineae</taxon>
        <taxon>Didymellaceae</taxon>
        <taxon>Didymella</taxon>
    </lineage>
</organism>
<dbReference type="Proteomes" id="UP001140510">
    <property type="component" value="Unassembled WGS sequence"/>
</dbReference>